<keyword evidence="5" id="KW-0472">Membrane</keyword>
<dbReference type="GO" id="GO:0005739">
    <property type="term" value="C:mitochondrion"/>
    <property type="evidence" value="ECO:0007669"/>
    <property type="project" value="GOC"/>
</dbReference>
<dbReference type="PANTHER" id="PTHR12151:SF5">
    <property type="entry name" value="AT19154P"/>
    <property type="match status" value="1"/>
</dbReference>
<dbReference type="GO" id="GO:0005507">
    <property type="term" value="F:copper ion binding"/>
    <property type="evidence" value="ECO:0007669"/>
    <property type="project" value="UniProtKB-ARBA"/>
</dbReference>
<gene>
    <name evidence="6" type="ORF">PPACK8108_LOCUS23213</name>
</gene>
<dbReference type="GO" id="GO:0033617">
    <property type="term" value="P:mitochondrial respiratory chain complex IV assembly"/>
    <property type="evidence" value="ECO:0007669"/>
    <property type="project" value="TreeGrafter"/>
</dbReference>
<keyword evidence="5" id="KW-0812">Transmembrane</keyword>
<evidence type="ECO:0000256" key="2">
    <source>
        <dbReference type="PIRSR" id="PIRSR603782-1"/>
    </source>
</evidence>
<evidence type="ECO:0000313" key="6">
    <source>
        <dbReference type="EMBL" id="CAH7688274.1"/>
    </source>
</evidence>
<dbReference type="CDD" id="cd02968">
    <property type="entry name" value="SCO"/>
    <property type="match status" value="1"/>
</dbReference>
<evidence type="ECO:0000256" key="1">
    <source>
        <dbReference type="ARBA" id="ARBA00010996"/>
    </source>
</evidence>
<sequence length="379" mass="44012">MIKTGVMRTPRLIGPISRTNTCQSLFICPTRDRSTKDPCSINLQRTKSIPFTTHCSYRCFSCYRITRRDSPICYDGLSKKTKLSVLDLVKNNQTITRFIERQNFSTTTELPKPKKDDQTDQNRDQQKQQGEDDQFLIEESFLSKNKNIISLVLFITTGLGLFFYFKEQKINQQRLLEKRQRQSNKSFGKVRIGGEFSLINAKDGKPFTEKDLIGKFSLIYFGFTNCPDICPEELDKMCDVINRIKEDQKYEKDPIPIQPIFVSVDPNRDSRNAITTYLADFECNDELIGLTGSYESIKQMCKSYRVYFSTPPNLKPGDDYLVDHSIFFYLMAPNGNFVDAFGKIFNQDQVYDKVKIYVNKWKNGKRFGEETVEEVEDDD</sequence>
<proteinExistence type="inferred from homology"/>
<feature type="transmembrane region" description="Helical" evidence="5">
    <location>
        <begin position="148"/>
        <end position="165"/>
    </location>
</feature>
<comment type="similarity">
    <text evidence="1">Belongs to the SCO1/2 family.</text>
</comment>
<dbReference type="EMBL" id="CALTRL010005967">
    <property type="protein sequence ID" value="CAH7688274.1"/>
    <property type="molecule type" value="Genomic_DNA"/>
</dbReference>
<reference evidence="6" key="1">
    <citation type="submission" date="2022-06" db="EMBL/GenBank/DDBJ databases">
        <authorList>
            <consortium name="SYNGENTA / RWTH Aachen University"/>
        </authorList>
    </citation>
    <scope>NUCLEOTIDE SEQUENCE</scope>
</reference>
<dbReference type="InterPro" id="IPR003782">
    <property type="entry name" value="SCO1/SenC"/>
</dbReference>
<keyword evidence="7" id="KW-1185">Reference proteome</keyword>
<feature type="binding site" evidence="2">
    <location>
        <position position="324"/>
    </location>
    <ligand>
        <name>Cu cation</name>
        <dbReference type="ChEBI" id="CHEBI:23378"/>
    </ligand>
</feature>
<organism evidence="6 7">
    <name type="scientific">Phakopsora pachyrhizi</name>
    <name type="common">Asian soybean rust disease fungus</name>
    <dbReference type="NCBI Taxonomy" id="170000"/>
    <lineage>
        <taxon>Eukaryota</taxon>
        <taxon>Fungi</taxon>
        <taxon>Dikarya</taxon>
        <taxon>Basidiomycota</taxon>
        <taxon>Pucciniomycotina</taxon>
        <taxon>Pucciniomycetes</taxon>
        <taxon>Pucciniales</taxon>
        <taxon>Phakopsoraceae</taxon>
        <taxon>Phakopsora</taxon>
    </lineage>
</organism>
<evidence type="ECO:0000256" key="3">
    <source>
        <dbReference type="PIRSR" id="PIRSR603782-2"/>
    </source>
</evidence>
<name>A0AAV0BMJ4_PHAPC</name>
<keyword evidence="5" id="KW-1133">Transmembrane helix</keyword>
<dbReference type="SUPFAM" id="SSF52833">
    <property type="entry name" value="Thioredoxin-like"/>
    <property type="match status" value="1"/>
</dbReference>
<evidence type="ECO:0000256" key="4">
    <source>
        <dbReference type="SAM" id="MobiDB-lite"/>
    </source>
</evidence>
<dbReference type="AlphaFoldDB" id="A0AAV0BMJ4"/>
<feature type="binding site" evidence="2">
    <location>
        <position position="226"/>
    </location>
    <ligand>
        <name>Cu cation</name>
        <dbReference type="ChEBI" id="CHEBI:23378"/>
    </ligand>
</feature>
<dbReference type="PANTHER" id="PTHR12151">
    <property type="entry name" value="ELECTRON TRANSPORT PROTIN SCO1/SENC FAMILY MEMBER"/>
    <property type="match status" value="1"/>
</dbReference>
<dbReference type="Gene3D" id="3.40.30.10">
    <property type="entry name" value="Glutaredoxin"/>
    <property type="match status" value="1"/>
</dbReference>
<feature type="region of interest" description="Disordered" evidence="4">
    <location>
        <begin position="106"/>
        <end position="131"/>
    </location>
</feature>
<feature type="binding site" evidence="2">
    <location>
        <position position="230"/>
    </location>
    <ligand>
        <name>Cu cation</name>
        <dbReference type="ChEBI" id="CHEBI:23378"/>
    </ligand>
</feature>
<evidence type="ECO:0000313" key="7">
    <source>
        <dbReference type="Proteomes" id="UP001153365"/>
    </source>
</evidence>
<feature type="disulfide bond" description="Redox-active" evidence="3">
    <location>
        <begin position="226"/>
        <end position="230"/>
    </location>
</feature>
<dbReference type="Pfam" id="PF02630">
    <property type="entry name" value="SCO1-SenC"/>
    <property type="match status" value="1"/>
</dbReference>
<comment type="caution">
    <text evidence="6">The sequence shown here is derived from an EMBL/GenBank/DDBJ whole genome shotgun (WGS) entry which is preliminary data.</text>
</comment>
<protein>
    <submittedName>
        <fullName evidence="6">SCO1/SenC-domain-containing protein</fullName>
    </submittedName>
</protein>
<keyword evidence="2" id="KW-0186">Copper</keyword>
<keyword evidence="3" id="KW-1015">Disulfide bond</keyword>
<dbReference type="FunFam" id="3.40.30.10:FF:000013">
    <property type="entry name" value="Blast:Protein SCO1 homolog, mitochondrial"/>
    <property type="match status" value="1"/>
</dbReference>
<keyword evidence="2" id="KW-0479">Metal-binding</keyword>
<dbReference type="Proteomes" id="UP001153365">
    <property type="component" value="Unassembled WGS sequence"/>
</dbReference>
<accession>A0AAV0BMJ4</accession>
<dbReference type="InterPro" id="IPR036249">
    <property type="entry name" value="Thioredoxin-like_sf"/>
</dbReference>
<evidence type="ECO:0000256" key="5">
    <source>
        <dbReference type="SAM" id="Phobius"/>
    </source>
</evidence>
<feature type="compositionally biased region" description="Basic and acidic residues" evidence="4">
    <location>
        <begin position="111"/>
        <end position="130"/>
    </location>
</feature>